<protein>
    <recommendedName>
        <fullName evidence="4">FecR protein domain-containing protein</fullName>
    </recommendedName>
</protein>
<dbReference type="RefSeq" id="WP_014268847.1">
    <property type="nucleotide sequence ID" value="NC_016633.1"/>
</dbReference>
<evidence type="ECO:0000313" key="3">
    <source>
        <dbReference type="Proteomes" id="UP000005632"/>
    </source>
</evidence>
<dbReference type="AlphaFoldDB" id="G8QTN3"/>
<accession>G8QTN3</accession>
<evidence type="ECO:0008006" key="4">
    <source>
        <dbReference type="Google" id="ProtNLM"/>
    </source>
</evidence>
<dbReference type="STRING" id="158190.SpiGrapes_0134"/>
<keyword evidence="3" id="KW-1185">Reference proteome</keyword>
<dbReference type="OrthoDB" id="367920at2"/>
<keyword evidence="1" id="KW-0732">Signal</keyword>
<dbReference type="EMBL" id="CP003155">
    <property type="protein sequence ID" value="AEV27998.1"/>
    <property type="molecule type" value="Genomic_DNA"/>
</dbReference>
<dbReference type="KEGG" id="sgp:SpiGrapes_0134"/>
<gene>
    <name evidence="2" type="ordered locus">SpiGrapes_0134</name>
</gene>
<reference evidence="2 3" key="1">
    <citation type="submission" date="2011-11" db="EMBL/GenBank/DDBJ databases">
        <title>Complete sequence of Spirochaeta sp. grapes.</title>
        <authorList>
            <consortium name="US DOE Joint Genome Institute"/>
            <person name="Lucas S."/>
            <person name="Han J."/>
            <person name="Lapidus A."/>
            <person name="Cheng J.-F."/>
            <person name="Goodwin L."/>
            <person name="Pitluck S."/>
            <person name="Peters L."/>
            <person name="Ovchinnikova G."/>
            <person name="Munk A.C."/>
            <person name="Detter J.C."/>
            <person name="Han C."/>
            <person name="Tapia R."/>
            <person name="Land M."/>
            <person name="Hauser L."/>
            <person name="Kyrpides N."/>
            <person name="Ivanova N."/>
            <person name="Pagani I."/>
            <person name="Ritalahtilisa K."/>
            <person name="Loeffler F."/>
            <person name="Woyke T."/>
        </authorList>
    </citation>
    <scope>NUCLEOTIDE SEQUENCE [LARGE SCALE GENOMIC DNA]</scope>
    <source>
        <strain evidence="3">ATCC BAA-1885 / DSM 22778 / Grapes</strain>
    </source>
</reference>
<evidence type="ECO:0000256" key="1">
    <source>
        <dbReference type="SAM" id="SignalP"/>
    </source>
</evidence>
<feature type="signal peptide" evidence="1">
    <location>
        <begin position="1"/>
        <end position="23"/>
    </location>
</feature>
<dbReference type="Proteomes" id="UP000005632">
    <property type="component" value="Chromosome"/>
</dbReference>
<dbReference type="HOGENOM" id="CLU_352282_0_0_12"/>
<name>G8QTN3_SPHPG</name>
<proteinExistence type="predicted"/>
<organism evidence="2 3">
    <name type="scientific">Sphaerochaeta pleomorpha (strain ATCC BAA-1885 / DSM 22778 / Grapes)</name>
    <dbReference type="NCBI Taxonomy" id="158190"/>
    <lineage>
        <taxon>Bacteria</taxon>
        <taxon>Pseudomonadati</taxon>
        <taxon>Spirochaetota</taxon>
        <taxon>Spirochaetia</taxon>
        <taxon>Spirochaetales</taxon>
        <taxon>Sphaerochaetaceae</taxon>
        <taxon>Sphaerochaeta</taxon>
    </lineage>
</organism>
<sequence length="798" mass="86418">MNLFLKKVGLSLAILLVLLPLSASDLFTIGDGDVGSFRLYDSQGNKREVTETVVSQIGEGWIINNPETPILIETPVGTINLFEDAILVTGDLSLESPRLYLVRGKATFSTNEAFEGSLIIATPVSQFKLQGKGEIFVISTDDEESVTSFGGTVTASNGISHATTLVKPFGKLRMNDPLHSVNEIQDGYYLTYATYPDLMLAKQLVSDISPVAIAPTPRKPKVSVVALQVPDKPTEPGITIMPVSISAPSAFTNTTEIGSVPAPHIISVVTKQQAVPKTPSKINTTLVPVAPKRIIVTIRPVSPQNVKTVTTEELETGNEATAQVIVPPAPVLKTSTQVEAPLAKVEQVVAVEKAVAAEPQPSTEVVPQKVSKMPVILSTTEDKPFLGSVGLKTIYDYTYDGTSGNTQSHSITFIPYFSYKTFTLELHGDVATTDFSTYTSNVQNNASGSLETVAYVASYIEKFRFGYTSSPFYLALDTIYHNDSDFSNLTVPAFGDSDKLGLYSKITLSRISLITTFDDLNMDRLLADKPQYGSITLLYSGSENYPFQMSFGSLVAVATDPVLSFDLYPTLSFKFPVINKRNIQMGILVNASSYLPAYPTFDITELFDSTDPTIFPNYLANAGFTLHAGQFFAESLISIEKGKNQSLMINDFTYGSISTENDSDFTIFANLGFKSDTFSAELLWNVPFTSAFTIATLSSDASRKADLSQISLSFDQKNFGISLGIQQIGIIDSLGNLFDGSSDILSLFGGKYASSFLQASFRLGFAELKAKALYPIGTTSYTVPKVTLSATIDIGKKF</sequence>
<evidence type="ECO:0000313" key="2">
    <source>
        <dbReference type="EMBL" id="AEV27998.1"/>
    </source>
</evidence>
<feature type="chain" id="PRO_5003513896" description="FecR protein domain-containing protein" evidence="1">
    <location>
        <begin position="24"/>
        <end position="798"/>
    </location>
</feature>